<keyword evidence="2" id="KW-1185">Reference proteome</keyword>
<dbReference type="InterPro" id="IPR029058">
    <property type="entry name" value="AB_hydrolase_fold"/>
</dbReference>
<proteinExistence type="predicted"/>
<reference evidence="1" key="1">
    <citation type="submission" date="2023-03" db="EMBL/GenBank/DDBJ databases">
        <title>Chitinimonas shenzhenensis gen. nov., sp. nov., a novel member of family Burkholderiaceae isolated from activated sludge collected in Shen Zhen, China.</title>
        <authorList>
            <person name="Wang X."/>
        </authorList>
    </citation>
    <scope>NUCLEOTIDE SEQUENCE</scope>
    <source>
        <strain evidence="1">DQS-5</strain>
    </source>
</reference>
<dbReference type="Proteomes" id="UP001172778">
    <property type="component" value="Unassembled WGS sequence"/>
</dbReference>
<accession>A0ABT7E0P4</accession>
<dbReference type="EMBL" id="JARRAF010000024">
    <property type="protein sequence ID" value="MDK2125819.1"/>
    <property type="molecule type" value="Genomic_DNA"/>
</dbReference>
<comment type="caution">
    <text evidence="1">The sequence shown here is derived from an EMBL/GenBank/DDBJ whole genome shotgun (WGS) entry which is preliminary data.</text>
</comment>
<sequence length="326" mass="35592">MAYFKSPRLYIAAPHDEVWLAEQAQAHVAALAGQLPDAAALREFSQRHGVELATMMLYQAILAAQPHAGFWQRLQALPATAQQPAGQPTLAVVPAMLHAEHPEVGGDGALPISIARRCGWQALVVPNQSRGSASTNARLLADWLRDEAPDNTWLLTMSQGGVALRWALERHGADWSPHKVRGWLNVCSTVNGTSLARQMLGSARQRTITRLLLALTGMDADAIRELHPDHFSQAVQTPPHWQVINVVGLTLPAHLQKTSLISRYQLLTAYGPNDGMVCFHESLAPGLIVPVWATDHFFRNPAVAALLYRLLALLGRTGLEGSSWKP</sequence>
<name>A0ABT7E0P4_9NEIS</name>
<dbReference type="SUPFAM" id="SSF53474">
    <property type="entry name" value="alpha/beta-Hydrolases"/>
    <property type="match status" value="1"/>
</dbReference>
<dbReference type="Gene3D" id="3.40.50.1820">
    <property type="entry name" value="alpha/beta hydrolase"/>
    <property type="match status" value="1"/>
</dbReference>
<gene>
    <name evidence="1" type="ORF">PZA18_17330</name>
</gene>
<dbReference type="RefSeq" id="WP_284102132.1">
    <property type="nucleotide sequence ID" value="NZ_JARRAF010000024.1"/>
</dbReference>
<organism evidence="1 2">
    <name type="scientific">Parachitinimonas caeni</name>
    <dbReference type="NCBI Taxonomy" id="3031301"/>
    <lineage>
        <taxon>Bacteria</taxon>
        <taxon>Pseudomonadati</taxon>
        <taxon>Pseudomonadota</taxon>
        <taxon>Betaproteobacteria</taxon>
        <taxon>Neisseriales</taxon>
        <taxon>Chitinibacteraceae</taxon>
        <taxon>Parachitinimonas</taxon>
    </lineage>
</organism>
<protein>
    <recommendedName>
        <fullName evidence="3">Alpha/beta hydrolase</fullName>
    </recommendedName>
</protein>
<evidence type="ECO:0000313" key="2">
    <source>
        <dbReference type="Proteomes" id="UP001172778"/>
    </source>
</evidence>
<evidence type="ECO:0000313" key="1">
    <source>
        <dbReference type="EMBL" id="MDK2125819.1"/>
    </source>
</evidence>
<evidence type="ECO:0008006" key="3">
    <source>
        <dbReference type="Google" id="ProtNLM"/>
    </source>
</evidence>